<dbReference type="InterPro" id="IPR019428">
    <property type="entry name" value="7TM_GPCR_serpentine_rcpt_Str"/>
</dbReference>
<dbReference type="PANTHER" id="PTHR22943">
    <property type="entry name" value="7-TRANSMEMBRANE DOMAIN RECEPTOR C.ELEGANS"/>
    <property type="match status" value="1"/>
</dbReference>
<evidence type="ECO:0000313" key="2">
    <source>
        <dbReference type="Proteomes" id="UP000005239"/>
    </source>
</evidence>
<reference evidence="2" key="1">
    <citation type="journal article" date="2008" name="Nat. Genet.">
        <title>The Pristionchus pacificus genome provides a unique perspective on nematode lifestyle and parasitism.</title>
        <authorList>
            <person name="Dieterich C."/>
            <person name="Clifton S.W."/>
            <person name="Schuster L.N."/>
            <person name="Chinwalla A."/>
            <person name="Delehaunty K."/>
            <person name="Dinkelacker I."/>
            <person name="Fulton L."/>
            <person name="Fulton R."/>
            <person name="Godfrey J."/>
            <person name="Minx P."/>
            <person name="Mitreva M."/>
            <person name="Roeseler W."/>
            <person name="Tian H."/>
            <person name="Witte H."/>
            <person name="Yang S.P."/>
            <person name="Wilson R.K."/>
            <person name="Sommer R.J."/>
        </authorList>
    </citation>
    <scope>NUCLEOTIDE SEQUENCE [LARGE SCALE GENOMIC DNA]</scope>
    <source>
        <strain evidence="2">PS312</strain>
    </source>
</reference>
<dbReference type="EnsemblMetazoa" id="PPA26202.1">
    <property type="protein sequence ID" value="PPA26202.1"/>
    <property type="gene ID" value="WBGene00115756"/>
</dbReference>
<accession>A0A8R1UK74</accession>
<dbReference type="AlphaFoldDB" id="A0A2A6BVF9"/>
<dbReference type="PANTHER" id="PTHR22943:SF248">
    <property type="entry name" value="SEVEN TM RECEPTOR"/>
    <property type="match status" value="1"/>
</dbReference>
<dbReference type="OrthoDB" id="5811365at2759"/>
<dbReference type="Proteomes" id="UP000005239">
    <property type="component" value="Unassembled WGS sequence"/>
</dbReference>
<keyword evidence="2" id="KW-1185">Reference proteome</keyword>
<dbReference type="Pfam" id="PF10326">
    <property type="entry name" value="7TM_GPCR_Str"/>
    <property type="match status" value="1"/>
</dbReference>
<dbReference type="SUPFAM" id="SSF81321">
    <property type="entry name" value="Family A G protein-coupled receptor-like"/>
    <property type="match status" value="1"/>
</dbReference>
<dbReference type="Gene3D" id="1.20.1070.10">
    <property type="entry name" value="Rhodopsin 7-helix transmembrane proteins"/>
    <property type="match status" value="1"/>
</dbReference>
<protein>
    <submittedName>
        <fullName evidence="1">G protein-coupled receptor</fullName>
    </submittedName>
</protein>
<reference evidence="1" key="2">
    <citation type="submission" date="2022-06" db="UniProtKB">
        <authorList>
            <consortium name="EnsemblMetazoa"/>
        </authorList>
    </citation>
    <scope>IDENTIFICATION</scope>
    <source>
        <strain evidence="1">PS312</strain>
    </source>
</reference>
<sequence>MSVLADLHHVLSLLFCCLATLSNGLLIALIAHTRKSYIGRLNREVAPMSVLADLHHVLSLLFCCLATLSNGLLIALIAHTRKSYIGRLNREVAPMSVLADLHHVLSLLFCCLATLSNGLLIALIAHTRKSYIGRYGILLTLFASHDILLSLLFAVVQPVGYISHFLDLGYILFAPMTMAVEIQDLLYYLTLFFYFNTLFLLSCHFVFRYVLVLGISNILYKLPAVVWVLIAVAGQISYQWSFTDPIQGTRPLRDAQHSHATKGSTMDSGAITVSIVQMRAPSGLQWQWDVIQSFLLVMIPPMIAMLVMSFCGLSILRRSRQIAPSSTHIHKHLLKALVVQASIPVVFIFVPLGLQFAMPLVGSKFGRAGMITATFTAFFPVVDPLLVIWIVPIYRNLLKKWCSPAFISRLRSPSVLHSTAVSKIIQSQIT</sequence>
<organism evidence="1 2">
    <name type="scientific">Pristionchus pacificus</name>
    <name type="common">Parasitic nematode worm</name>
    <dbReference type="NCBI Taxonomy" id="54126"/>
    <lineage>
        <taxon>Eukaryota</taxon>
        <taxon>Metazoa</taxon>
        <taxon>Ecdysozoa</taxon>
        <taxon>Nematoda</taxon>
        <taxon>Chromadorea</taxon>
        <taxon>Rhabditida</taxon>
        <taxon>Rhabditina</taxon>
        <taxon>Diplogasteromorpha</taxon>
        <taxon>Diplogasteroidea</taxon>
        <taxon>Neodiplogasteridae</taxon>
        <taxon>Pristionchus</taxon>
    </lineage>
</organism>
<proteinExistence type="predicted"/>
<evidence type="ECO:0000313" key="1">
    <source>
        <dbReference type="EnsemblMetazoa" id="PPA26202.1"/>
    </source>
</evidence>
<name>A0A2A6BVF9_PRIPA</name>
<gene>
    <name evidence="1" type="primary">WBGene00115756</name>
</gene>
<accession>A0A2A6BVF9</accession>